<reference evidence="13 14" key="1">
    <citation type="submission" date="2016-05" db="EMBL/GenBank/DDBJ databases">
        <title>Genome Sequence of Pseudomonas citronellolis Strain SJTE-3, an Estrogens and Persistent Organic Pollutants degradation strain.</title>
        <authorList>
            <person name="Liang R."/>
        </authorList>
    </citation>
    <scope>NUCLEOTIDE SEQUENCE [LARGE SCALE GENOMIC DNA]</scope>
    <source>
        <strain evidence="13 14">SJTE-3</strain>
    </source>
</reference>
<dbReference type="Gene3D" id="2.170.130.10">
    <property type="entry name" value="TonB-dependent receptor, plug domain"/>
    <property type="match status" value="1"/>
</dbReference>
<dbReference type="PANTHER" id="PTHR47234">
    <property type="match status" value="1"/>
</dbReference>
<dbReference type="Proteomes" id="UP000077748">
    <property type="component" value="Chromosome"/>
</dbReference>
<dbReference type="InterPro" id="IPR039426">
    <property type="entry name" value="TonB-dep_rcpt-like"/>
</dbReference>
<sequence>MRDSGLSYSRIAGGAVLIHRSEAPQASTSTATAPQLKTVTVIGSRRSDLAALDAPAPVDILSAQQIQAVGSSNLAKVLETLVPSVNFPQINGTDGVSSQRPATLRGLAADQVLVLVNGKRRHASAFVNTKATLGRGSQAVDLSTIQVSAIDHIEVLRDGASAQYGSDAIAGVINIVLRQDDHGGDLQGSLGQYTKGDGFTRTVSGLKGFTLPADGFLTLNAEGTRQERTSVGGSDSRQFYPAGDPREASADRDWRYGSPGLGDIKVGANTGFSLNDQLEAYGFATYQDRTTHSQALFRRPVDPNNLPEVYPNGFLPLLDVRSRDGAATAGLKFDDERLGSFDLSATYGQNRIEYQVGDSLNASLGSASPHDFDAGTLVNEQTSLSLDHVKNFSVGYADNPLVFSSGLAWRKEDYQVIAGDTASWIHGSANSKAAGSQGFPGIQDSDEGRYSRHVFGGYLGLEQQLTEQLQLGVAGRSEHYDDFGTTTTGKLSARFDFTPRIGLRGTLSSGYRAPTLGQIGTSATTTDFHPGDPTAYQVGTLSVDRPVARALGASDLKPEKSTNLSLGLVLRPLDNASLSIDAYDIRIKDRIALSETLTGPQVSSILNAAGYGSYTGVSFFTNALDTNTHGVDLNGSYRLDLADASTLTFNGGLNWSKTEVTHVKANPGALAGTGIVLINREALSYVESASPQSKLILGLDYRKGDWQAAASAIRYGKYSLDSNNGPQYDQTFSAQWVANASLSYHLTQAFKLTVGGNNLFDSYPDKLLLANRSAGGIVEYPNIAPAGAEGAFYYVQADYSF</sequence>
<keyword evidence="5 9" id="KW-0798">TonB box</keyword>
<dbReference type="Gene3D" id="2.40.170.20">
    <property type="entry name" value="TonB-dependent receptor, beta-barrel domain"/>
    <property type="match status" value="1"/>
</dbReference>
<keyword evidence="4 8" id="KW-0812">Transmembrane</keyword>
<proteinExistence type="inferred from homology"/>
<keyword evidence="2 8" id="KW-0813">Transport</keyword>
<evidence type="ECO:0000256" key="1">
    <source>
        <dbReference type="ARBA" id="ARBA00004571"/>
    </source>
</evidence>
<dbReference type="Pfam" id="PF00593">
    <property type="entry name" value="TonB_dep_Rec_b-barrel"/>
    <property type="match status" value="1"/>
</dbReference>
<evidence type="ECO:0000256" key="3">
    <source>
        <dbReference type="ARBA" id="ARBA00022452"/>
    </source>
</evidence>
<dbReference type="InterPro" id="IPR012910">
    <property type="entry name" value="Plug_dom"/>
</dbReference>
<evidence type="ECO:0000256" key="9">
    <source>
        <dbReference type="RuleBase" id="RU003357"/>
    </source>
</evidence>
<evidence type="ECO:0000259" key="11">
    <source>
        <dbReference type="Pfam" id="PF00593"/>
    </source>
</evidence>
<evidence type="ECO:0000256" key="2">
    <source>
        <dbReference type="ARBA" id="ARBA00022448"/>
    </source>
</evidence>
<evidence type="ECO:0000259" key="12">
    <source>
        <dbReference type="Pfam" id="PF07715"/>
    </source>
</evidence>
<comment type="similarity">
    <text evidence="8 9">Belongs to the TonB-dependent receptor family.</text>
</comment>
<evidence type="ECO:0000313" key="14">
    <source>
        <dbReference type="Proteomes" id="UP000077748"/>
    </source>
</evidence>
<evidence type="ECO:0000256" key="5">
    <source>
        <dbReference type="ARBA" id="ARBA00023077"/>
    </source>
</evidence>
<keyword evidence="6 8" id="KW-0472">Membrane</keyword>
<keyword evidence="3 8" id="KW-1134">Transmembrane beta strand</keyword>
<dbReference type="CDD" id="cd01347">
    <property type="entry name" value="ligand_gated_channel"/>
    <property type="match status" value="1"/>
</dbReference>
<protein>
    <recommendedName>
        <fullName evidence="15">TonB-dependent receptor</fullName>
    </recommendedName>
</protein>
<evidence type="ECO:0000256" key="8">
    <source>
        <dbReference type="PROSITE-ProRule" id="PRU01360"/>
    </source>
</evidence>
<evidence type="ECO:0000256" key="7">
    <source>
        <dbReference type="ARBA" id="ARBA00023237"/>
    </source>
</evidence>
<dbReference type="PROSITE" id="PS52016">
    <property type="entry name" value="TONB_DEPENDENT_REC_3"/>
    <property type="match status" value="1"/>
</dbReference>
<feature type="domain" description="TonB-dependent receptor-like beta-barrel" evidence="11">
    <location>
        <begin position="276"/>
        <end position="759"/>
    </location>
</feature>
<dbReference type="Pfam" id="PF07715">
    <property type="entry name" value="Plug"/>
    <property type="match status" value="1"/>
</dbReference>
<dbReference type="GO" id="GO:0009279">
    <property type="term" value="C:cell outer membrane"/>
    <property type="evidence" value="ECO:0007669"/>
    <property type="project" value="UniProtKB-SubCell"/>
</dbReference>
<evidence type="ECO:0000256" key="6">
    <source>
        <dbReference type="ARBA" id="ARBA00023136"/>
    </source>
</evidence>
<dbReference type="SUPFAM" id="SSF56935">
    <property type="entry name" value="Porins"/>
    <property type="match status" value="1"/>
</dbReference>
<dbReference type="AlphaFoldDB" id="A0A1A9KM15"/>
<name>A0A1A9KM15_9PSED</name>
<evidence type="ECO:0000256" key="10">
    <source>
        <dbReference type="SAM" id="MobiDB-lite"/>
    </source>
</evidence>
<dbReference type="InterPro" id="IPR037066">
    <property type="entry name" value="Plug_dom_sf"/>
</dbReference>
<dbReference type="PANTHER" id="PTHR47234:SF3">
    <property type="entry name" value="SECRETIN_TONB SHORT N-TERMINAL DOMAIN-CONTAINING PROTEIN"/>
    <property type="match status" value="1"/>
</dbReference>
<evidence type="ECO:0000313" key="13">
    <source>
        <dbReference type="EMBL" id="ANI18519.1"/>
    </source>
</evidence>
<keyword evidence="7 8" id="KW-0998">Cell outer membrane</keyword>
<evidence type="ECO:0008006" key="15">
    <source>
        <dbReference type="Google" id="ProtNLM"/>
    </source>
</evidence>
<dbReference type="EMBL" id="CP015878">
    <property type="protein sequence ID" value="ANI18519.1"/>
    <property type="molecule type" value="Genomic_DNA"/>
</dbReference>
<feature type="domain" description="TonB-dependent receptor plug" evidence="12">
    <location>
        <begin position="52"/>
        <end position="172"/>
    </location>
</feature>
<dbReference type="InterPro" id="IPR036942">
    <property type="entry name" value="Beta-barrel_TonB_sf"/>
</dbReference>
<accession>A0A1A9KM15</accession>
<evidence type="ECO:0000256" key="4">
    <source>
        <dbReference type="ARBA" id="ARBA00022692"/>
    </source>
</evidence>
<gene>
    <name evidence="13" type="ORF">A9C11_18115</name>
</gene>
<organism evidence="13 14">
    <name type="scientific">Pseudomonas citronellolis</name>
    <dbReference type="NCBI Taxonomy" id="53408"/>
    <lineage>
        <taxon>Bacteria</taxon>
        <taxon>Pseudomonadati</taxon>
        <taxon>Pseudomonadota</taxon>
        <taxon>Gammaproteobacteria</taxon>
        <taxon>Pseudomonadales</taxon>
        <taxon>Pseudomonadaceae</taxon>
        <taxon>Pseudomonas</taxon>
    </lineage>
</organism>
<comment type="subcellular location">
    <subcellularLocation>
        <location evidence="1 8">Cell outer membrane</location>
        <topology evidence="1 8">Multi-pass membrane protein</topology>
    </subcellularLocation>
</comment>
<dbReference type="InterPro" id="IPR000531">
    <property type="entry name" value="Beta-barrel_TonB"/>
</dbReference>
<feature type="region of interest" description="Disordered" evidence="10">
    <location>
        <begin position="226"/>
        <end position="252"/>
    </location>
</feature>